<evidence type="ECO:0000256" key="1">
    <source>
        <dbReference type="SAM" id="MobiDB-lite"/>
    </source>
</evidence>
<keyword evidence="3" id="KW-1185">Reference proteome</keyword>
<feature type="compositionally biased region" description="Basic and acidic residues" evidence="1">
    <location>
        <begin position="215"/>
        <end position="226"/>
    </location>
</feature>
<feature type="compositionally biased region" description="Basic and acidic residues" evidence="1">
    <location>
        <begin position="234"/>
        <end position="244"/>
    </location>
</feature>
<gene>
    <name evidence="2" type="ORF">M5J06_01870</name>
</gene>
<name>A0ABT0T852_9CORY</name>
<comment type="caution">
    <text evidence="2">The sequence shown here is derived from an EMBL/GenBank/DDBJ whole genome shotgun (WGS) entry which is preliminary data.</text>
</comment>
<evidence type="ECO:0000313" key="3">
    <source>
        <dbReference type="Proteomes" id="UP001203579"/>
    </source>
</evidence>
<sequence>MSNQAFTAAGDAAEVGIISLDVVGMNSPKRAIDVVDDSGVELLIDTWRAEDGYDPSKGGRPATIQPRTVLALMAMLTIEAKPLHIQQAVNIITDRANNQVLRALGLPQRHETDYTTYKGRQAWYEKVYRAWNKVKDVVDPNPTLTYRKRLTTDEFDYLVSLANPEETRKRYLRLTMFTNALIAASVRLLPEEYRDAWTGDVAVDGTPVLAAKSGNPRDRKPKRSSDPDAGWYIREGDHNGDKAKSAPKKMYWAYEATIVTQTFPARQDNLPQLIVGMAMDKPGHAPADRAMDALQHLIADESVPKGAFIGDRIYYPMSKPEKLQIPLRKAGYKVMGDLVKGQMGLQATYHGAQLIDGSWHFPGMPARWRDASALFAAGEMDRDELLDIIDRRQAFALQVKKMHKDGSIDFYSPARGKRAKLKVDGIGVDKTLEGATLRKVFARDLTKEDRNSAVFKQTQIRIPVDAAAKHVQTGPSWGTQEWADTYRRGRNTIESRNALLKNGRMGLGDKTRRLVRGFANATLVTALGIVGVNIHLIQKFLHRVVFDLNTNPSDPVPTQPCKRVSDWNTFGNVAP</sequence>
<protein>
    <recommendedName>
        <fullName evidence="4">Transposase</fullName>
    </recommendedName>
</protein>
<accession>A0ABT0T852</accession>
<dbReference type="RefSeq" id="WP_250223822.1">
    <property type="nucleotide sequence ID" value="NZ_JAMFTR010000001.1"/>
</dbReference>
<evidence type="ECO:0008006" key="4">
    <source>
        <dbReference type="Google" id="ProtNLM"/>
    </source>
</evidence>
<feature type="region of interest" description="Disordered" evidence="1">
    <location>
        <begin position="207"/>
        <end position="244"/>
    </location>
</feature>
<proteinExistence type="predicted"/>
<organism evidence="2 3">
    <name type="scientific">Corynebacterium intestinale</name>
    <dbReference type="NCBI Taxonomy" id="2943492"/>
    <lineage>
        <taxon>Bacteria</taxon>
        <taxon>Bacillati</taxon>
        <taxon>Actinomycetota</taxon>
        <taxon>Actinomycetes</taxon>
        <taxon>Mycobacteriales</taxon>
        <taxon>Corynebacteriaceae</taxon>
        <taxon>Corynebacterium</taxon>
    </lineage>
</organism>
<dbReference type="Proteomes" id="UP001203579">
    <property type="component" value="Unassembled WGS sequence"/>
</dbReference>
<reference evidence="2 3" key="1">
    <citation type="submission" date="2022-05" db="EMBL/GenBank/DDBJ databases">
        <title>Corynebacterium sp. B5-R-101 sp. nov., isolated from human feces.</title>
        <authorList>
            <person name="Shamsuzzaman M."/>
            <person name="Dahal R.H."/>
        </authorList>
    </citation>
    <scope>NUCLEOTIDE SEQUENCE [LARGE SCALE GENOMIC DNA]</scope>
    <source>
        <strain evidence="2 3">B5-R-101</strain>
    </source>
</reference>
<dbReference type="EMBL" id="JAMKFF010000001">
    <property type="protein sequence ID" value="MCL8492889.1"/>
    <property type="molecule type" value="Genomic_DNA"/>
</dbReference>
<evidence type="ECO:0000313" key="2">
    <source>
        <dbReference type="EMBL" id="MCL8492889.1"/>
    </source>
</evidence>